<dbReference type="GO" id="GO:0051015">
    <property type="term" value="F:actin filament binding"/>
    <property type="evidence" value="ECO:0007669"/>
    <property type="project" value="TreeGrafter"/>
</dbReference>
<feature type="domain" description="Class II aldolase/adducin N-terminal" evidence="2">
    <location>
        <begin position="19"/>
        <end position="200"/>
    </location>
</feature>
<evidence type="ECO:0000259" key="2">
    <source>
        <dbReference type="SMART" id="SM01007"/>
    </source>
</evidence>
<dbReference type="OrthoDB" id="8859181at2"/>
<dbReference type="SMART" id="SM01007">
    <property type="entry name" value="Aldolase_II"/>
    <property type="match status" value="1"/>
</dbReference>
<dbReference type="InterPro" id="IPR001303">
    <property type="entry name" value="Aldolase_II/adducin_N"/>
</dbReference>
<evidence type="ECO:0000256" key="1">
    <source>
        <dbReference type="ARBA" id="ARBA00037961"/>
    </source>
</evidence>
<name>A0A6S7F5I8_9BURK</name>
<comment type="similarity">
    <text evidence="1">Belongs to the aldolase class II family.</text>
</comment>
<evidence type="ECO:0000313" key="4">
    <source>
        <dbReference type="Proteomes" id="UP000494183"/>
    </source>
</evidence>
<sequence>MQEASIKEQVSAEEWAVRVDLAAAYNLAVEMRMTDHIYTHISARVPGAEPHFLINAYGLMFNEITASNLVKVNIDGAILLDQTGLGINPAGFVIHSAIHRARHDAACVMHTHTAAGIAVSAQQTGLLMISQHAMRFHNRIGYHDYEGVALDMDEQQRLVADLGPHDAMILRNHGLLVCGASVPDAFDAMFYLERACQAQVAALAGGLPLTTPSADVAEKVGRQFDRLDRPSRHKHWPPLLRLLQRIRPEYQE</sequence>
<dbReference type="PANTHER" id="PTHR10672:SF3">
    <property type="entry name" value="PROTEIN HU-LI TAI SHAO"/>
    <property type="match status" value="1"/>
</dbReference>
<protein>
    <recommendedName>
        <fullName evidence="2">Class II aldolase/adducin N-terminal domain-containing protein</fullName>
    </recommendedName>
</protein>
<dbReference type="SUPFAM" id="SSF53639">
    <property type="entry name" value="AraD/HMP-PK domain-like"/>
    <property type="match status" value="1"/>
</dbReference>
<dbReference type="InterPro" id="IPR036409">
    <property type="entry name" value="Aldolase_II/adducin_N_sf"/>
</dbReference>
<dbReference type="Pfam" id="PF00596">
    <property type="entry name" value="Aldolase_II"/>
    <property type="match status" value="1"/>
</dbReference>
<dbReference type="Gene3D" id="3.40.225.10">
    <property type="entry name" value="Class II aldolase/adducin N-terminal domain"/>
    <property type="match status" value="1"/>
</dbReference>
<dbReference type="GO" id="GO:0005856">
    <property type="term" value="C:cytoskeleton"/>
    <property type="evidence" value="ECO:0007669"/>
    <property type="project" value="TreeGrafter"/>
</dbReference>
<dbReference type="PANTHER" id="PTHR10672">
    <property type="entry name" value="ADDUCIN"/>
    <property type="match status" value="1"/>
</dbReference>
<keyword evidence="4" id="KW-1185">Reference proteome</keyword>
<dbReference type="InterPro" id="IPR051017">
    <property type="entry name" value="Aldolase-II_Adducin_sf"/>
</dbReference>
<proteinExistence type="inferred from homology"/>
<dbReference type="Proteomes" id="UP000494183">
    <property type="component" value="Unassembled WGS sequence"/>
</dbReference>
<evidence type="ECO:0000313" key="3">
    <source>
        <dbReference type="EMBL" id="CAB3934991.1"/>
    </source>
</evidence>
<dbReference type="KEGG" id="ais:BUW96_29425"/>
<reference evidence="3 4" key="1">
    <citation type="submission" date="2020-04" db="EMBL/GenBank/DDBJ databases">
        <authorList>
            <person name="De Canck E."/>
        </authorList>
    </citation>
    <scope>NUCLEOTIDE SEQUENCE [LARGE SCALE GENOMIC DNA]</scope>
    <source>
        <strain evidence="3 4">LMG 6000</strain>
    </source>
</reference>
<dbReference type="EMBL" id="CADILH010000007">
    <property type="protein sequence ID" value="CAB3934991.1"/>
    <property type="molecule type" value="Genomic_DNA"/>
</dbReference>
<dbReference type="AlphaFoldDB" id="A0A6S7F5I8"/>
<organism evidence="3 4">
    <name type="scientific">Achromobacter insolitus</name>
    <dbReference type="NCBI Taxonomy" id="217204"/>
    <lineage>
        <taxon>Bacteria</taxon>
        <taxon>Pseudomonadati</taxon>
        <taxon>Pseudomonadota</taxon>
        <taxon>Betaproteobacteria</taxon>
        <taxon>Burkholderiales</taxon>
        <taxon>Alcaligenaceae</taxon>
        <taxon>Achromobacter</taxon>
    </lineage>
</organism>
<dbReference type="RefSeq" id="WP_042795273.1">
    <property type="nucleotide sequence ID" value="NZ_CADIJK010000001.1"/>
</dbReference>
<dbReference type="NCBIfam" id="NF005451">
    <property type="entry name" value="PRK07044.1"/>
    <property type="match status" value="1"/>
</dbReference>
<accession>A0A6S7F5I8</accession>
<gene>
    <name evidence="3" type="ORF">LMG6000_04100</name>
</gene>
<dbReference type="GeneID" id="92762111"/>